<dbReference type="GO" id="GO:0016746">
    <property type="term" value="F:acyltransferase activity"/>
    <property type="evidence" value="ECO:0007669"/>
    <property type="project" value="UniProtKB-KW"/>
</dbReference>
<dbReference type="RefSeq" id="WP_108827806.1">
    <property type="nucleotide sequence ID" value="NZ_OMOR01000001.1"/>
</dbReference>
<keyword evidence="5" id="KW-0574">Periplasm</keyword>
<keyword evidence="3 9" id="KW-0808">Transferase</keyword>
<evidence type="ECO:0000256" key="4">
    <source>
        <dbReference type="ARBA" id="ARBA00022729"/>
    </source>
</evidence>
<organism evidence="9 10">
    <name type="scientific">Ascidiaceihabitans donghaensis</name>
    <dbReference type="NCBI Taxonomy" id="1510460"/>
    <lineage>
        <taxon>Bacteria</taxon>
        <taxon>Pseudomonadati</taxon>
        <taxon>Pseudomonadota</taxon>
        <taxon>Alphaproteobacteria</taxon>
        <taxon>Rhodobacterales</taxon>
        <taxon>Paracoccaceae</taxon>
        <taxon>Ascidiaceihabitans</taxon>
    </lineage>
</organism>
<dbReference type="EC" id="2.3.1.-" evidence="9"/>
<keyword evidence="9" id="KW-0012">Acyltransferase</keyword>
<keyword evidence="4 7" id="KW-0732">Signal</keyword>
<keyword evidence="6" id="KW-0016">Alginate biosynthesis</keyword>
<comment type="pathway">
    <text evidence="2">Glycan biosynthesis; alginate biosynthesis.</text>
</comment>
<gene>
    <name evidence="9" type="primary">algX</name>
    <name evidence="9" type="ORF">ASD8599_01352</name>
</gene>
<sequence>MKRLLTPLAFAAATLLASGGYATPYCESLAVKDQLPKKYQKRGPFYSDTSSGWIVGQDQLRNKYAVSDEAVALWHDIRAEFEKHAIDLVVLAAPPRPLFVPKSALDALGMPLDAELPVLQDGFSAYIAALNAAGIVAPDLSRVAQSPLAAEYYFARDTHWTPMGAAVSVAYLNAAMGKGAIDANLARITSTGTYDEKGSLAGVVKDACGKRPQTETVPAPQYAIQGSAASLLGAAPELEKLALVGTSFSDRYQRDAYQVADALAFMMDVHVDNFSVTGGGLVGSMEAFIRSGALASTSYKTVVWEAPYSAPLTDVNGLRQILGALKSAALVSHTEGLDARIGKDWISIEHSVSMEEVQGLEIVTEGTDTGQLLVEIIDGAGEKTRTKLVKSNRVAANLRSNRWALSLSGLPIGQIVRIKLRLPKSEKQEAATIHFIY</sequence>
<name>A0A2R8BC21_9RHOB</name>
<evidence type="ECO:0000256" key="6">
    <source>
        <dbReference type="ARBA" id="ARBA00022841"/>
    </source>
</evidence>
<protein>
    <submittedName>
        <fullName evidence="9">Alginate biosynthesis protein AlgX</fullName>
        <ecNumber evidence="9">2.3.1.-</ecNumber>
    </submittedName>
</protein>
<evidence type="ECO:0000313" key="10">
    <source>
        <dbReference type="Proteomes" id="UP000244880"/>
    </source>
</evidence>
<dbReference type="OrthoDB" id="5657087at2"/>
<evidence type="ECO:0000256" key="1">
    <source>
        <dbReference type="ARBA" id="ARBA00004418"/>
    </source>
</evidence>
<comment type="subcellular location">
    <subcellularLocation>
        <location evidence="1">Periplasm</location>
    </subcellularLocation>
</comment>
<evidence type="ECO:0000256" key="2">
    <source>
        <dbReference type="ARBA" id="ARBA00005182"/>
    </source>
</evidence>
<keyword evidence="10" id="KW-1185">Reference proteome</keyword>
<evidence type="ECO:0000256" key="7">
    <source>
        <dbReference type="SAM" id="SignalP"/>
    </source>
</evidence>
<dbReference type="InterPro" id="IPR031811">
    <property type="entry name" value="ALGX/ALGJ_SGNH-like"/>
</dbReference>
<feature type="signal peptide" evidence="7">
    <location>
        <begin position="1"/>
        <end position="22"/>
    </location>
</feature>
<dbReference type="UniPathway" id="UPA00286"/>
<evidence type="ECO:0000256" key="5">
    <source>
        <dbReference type="ARBA" id="ARBA00022764"/>
    </source>
</evidence>
<feature type="domain" description="AlgX/AlgJ SGNH hydrolase-like" evidence="8">
    <location>
        <begin position="64"/>
        <end position="307"/>
    </location>
</feature>
<dbReference type="GO" id="GO:0042121">
    <property type="term" value="P:alginic acid biosynthetic process"/>
    <property type="evidence" value="ECO:0007669"/>
    <property type="project" value="UniProtKB-UniPathway"/>
</dbReference>
<evidence type="ECO:0000313" key="9">
    <source>
        <dbReference type="EMBL" id="SPH20613.1"/>
    </source>
</evidence>
<evidence type="ECO:0000256" key="3">
    <source>
        <dbReference type="ARBA" id="ARBA00022679"/>
    </source>
</evidence>
<dbReference type="Proteomes" id="UP000244880">
    <property type="component" value="Unassembled WGS sequence"/>
</dbReference>
<dbReference type="Pfam" id="PF16822">
    <property type="entry name" value="ALGX"/>
    <property type="match status" value="1"/>
</dbReference>
<dbReference type="AlphaFoldDB" id="A0A2R8BC21"/>
<reference evidence="9 10" key="1">
    <citation type="submission" date="2018-03" db="EMBL/GenBank/DDBJ databases">
        <authorList>
            <person name="Keele B.F."/>
        </authorList>
    </citation>
    <scope>NUCLEOTIDE SEQUENCE [LARGE SCALE GENOMIC DNA]</scope>
    <source>
        <strain evidence="9 10">CECT 8599</strain>
    </source>
</reference>
<accession>A0A2R8BC21</accession>
<dbReference type="GO" id="GO:0042597">
    <property type="term" value="C:periplasmic space"/>
    <property type="evidence" value="ECO:0007669"/>
    <property type="project" value="UniProtKB-SubCell"/>
</dbReference>
<dbReference type="EMBL" id="OMOR01000001">
    <property type="protein sequence ID" value="SPH20613.1"/>
    <property type="molecule type" value="Genomic_DNA"/>
</dbReference>
<feature type="chain" id="PRO_5015312232" evidence="7">
    <location>
        <begin position="23"/>
        <end position="437"/>
    </location>
</feature>
<proteinExistence type="predicted"/>
<evidence type="ECO:0000259" key="8">
    <source>
        <dbReference type="Pfam" id="PF16822"/>
    </source>
</evidence>